<dbReference type="Gene3D" id="1.10.10.10">
    <property type="entry name" value="Winged helix-like DNA-binding domain superfamily/Winged helix DNA-binding domain"/>
    <property type="match status" value="1"/>
</dbReference>
<dbReference type="Pfam" id="PF03466">
    <property type="entry name" value="LysR_substrate"/>
    <property type="match status" value="1"/>
</dbReference>
<accession>A0ABT4XY65</accession>
<reference evidence="6 7" key="1">
    <citation type="submission" date="2023-01" db="EMBL/GenBank/DDBJ databases">
        <title>Thalassococcus onchidii sp. nov., isolated from a marine invertebrate from the South China Sea.</title>
        <authorList>
            <person name="Xu S."/>
            <person name="Liu Z."/>
            <person name="Xu Y."/>
        </authorList>
    </citation>
    <scope>NUCLEOTIDE SEQUENCE [LARGE SCALE GENOMIC DNA]</scope>
    <source>
        <strain evidence="6 7">KCTC 32084</strain>
    </source>
</reference>
<dbReference type="InterPro" id="IPR036390">
    <property type="entry name" value="WH_DNA-bd_sf"/>
</dbReference>
<keyword evidence="3" id="KW-0238">DNA-binding</keyword>
<gene>
    <name evidence="6" type="ORF">PFY00_18705</name>
</gene>
<dbReference type="Proteomes" id="UP001210720">
    <property type="component" value="Unassembled WGS sequence"/>
</dbReference>
<comment type="caution">
    <text evidence="6">The sequence shown here is derived from an EMBL/GenBank/DDBJ whole genome shotgun (WGS) entry which is preliminary data.</text>
</comment>
<proteinExistence type="inferred from homology"/>
<dbReference type="EMBL" id="JAQIOY010000013">
    <property type="protein sequence ID" value="MDA7426770.1"/>
    <property type="molecule type" value="Genomic_DNA"/>
</dbReference>
<dbReference type="SUPFAM" id="SSF46785">
    <property type="entry name" value="Winged helix' DNA-binding domain"/>
    <property type="match status" value="1"/>
</dbReference>
<keyword evidence="7" id="KW-1185">Reference proteome</keyword>
<evidence type="ECO:0000256" key="4">
    <source>
        <dbReference type="ARBA" id="ARBA00023163"/>
    </source>
</evidence>
<dbReference type="Gene3D" id="3.40.190.10">
    <property type="entry name" value="Periplasmic binding protein-like II"/>
    <property type="match status" value="2"/>
</dbReference>
<evidence type="ECO:0000256" key="3">
    <source>
        <dbReference type="ARBA" id="ARBA00023125"/>
    </source>
</evidence>
<comment type="similarity">
    <text evidence="1">Belongs to the LysR transcriptional regulatory family.</text>
</comment>
<sequence length="293" mass="31921">MRNLDITTLRSFVAVAQSGGVTRAAGFLNLTQSAVSMQIKRLEEMLDMALLERSGRGVALTPAGAQLLTYAQKMVDLNDEIYARLTDQRWEGELVLGVPHDIVYPVIPQVLQRMGRTHPRVKVQLVSSYTKVLKEQFSRGEVDVILTTEPEMSEGGETLVEVPLRWIGAPDGQAHKGRPVRLAYCRFCGFRPRALSELDDAGIEWEMAVDSDNDRTIEATVSADLAITSCLEGHAAPQLAYIDQNAGLPDLGSQKINMYIGKGGPGIIQDLAEALRTGFAGVSLSDTNVRAIA</sequence>
<keyword evidence="2" id="KW-0805">Transcription regulation</keyword>
<organism evidence="6 7">
    <name type="scientific">Thalassococcus lentus</name>
    <dbReference type="NCBI Taxonomy" id="1210524"/>
    <lineage>
        <taxon>Bacteria</taxon>
        <taxon>Pseudomonadati</taxon>
        <taxon>Pseudomonadota</taxon>
        <taxon>Alphaproteobacteria</taxon>
        <taxon>Rhodobacterales</taxon>
        <taxon>Roseobacteraceae</taxon>
        <taxon>Thalassococcus</taxon>
    </lineage>
</organism>
<protein>
    <submittedName>
        <fullName evidence="6">LysR family transcriptional regulator</fullName>
    </submittedName>
</protein>
<dbReference type="PROSITE" id="PS50931">
    <property type="entry name" value="HTH_LYSR"/>
    <property type="match status" value="1"/>
</dbReference>
<evidence type="ECO:0000256" key="1">
    <source>
        <dbReference type="ARBA" id="ARBA00009437"/>
    </source>
</evidence>
<dbReference type="InterPro" id="IPR036388">
    <property type="entry name" value="WH-like_DNA-bd_sf"/>
</dbReference>
<evidence type="ECO:0000256" key="2">
    <source>
        <dbReference type="ARBA" id="ARBA00023015"/>
    </source>
</evidence>
<keyword evidence="4" id="KW-0804">Transcription</keyword>
<dbReference type="RefSeq" id="WP_271434128.1">
    <property type="nucleotide sequence ID" value="NZ_JAQIOY010000013.1"/>
</dbReference>
<dbReference type="SUPFAM" id="SSF53850">
    <property type="entry name" value="Periplasmic binding protein-like II"/>
    <property type="match status" value="1"/>
</dbReference>
<dbReference type="PRINTS" id="PR00039">
    <property type="entry name" value="HTHLYSR"/>
</dbReference>
<feature type="domain" description="HTH lysR-type" evidence="5">
    <location>
        <begin position="4"/>
        <end position="61"/>
    </location>
</feature>
<evidence type="ECO:0000313" key="7">
    <source>
        <dbReference type="Proteomes" id="UP001210720"/>
    </source>
</evidence>
<dbReference type="PANTHER" id="PTHR30579">
    <property type="entry name" value="TRANSCRIPTIONAL REGULATOR"/>
    <property type="match status" value="1"/>
</dbReference>
<dbReference type="InterPro" id="IPR000847">
    <property type="entry name" value="LysR_HTH_N"/>
</dbReference>
<name>A0ABT4XY65_9RHOB</name>
<dbReference type="InterPro" id="IPR050176">
    <property type="entry name" value="LTTR"/>
</dbReference>
<dbReference type="InterPro" id="IPR005119">
    <property type="entry name" value="LysR_subst-bd"/>
</dbReference>
<evidence type="ECO:0000259" key="5">
    <source>
        <dbReference type="PROSITE" id="PS50931"/>
    </source>
</evidence>
<dbReference type="PANTHER" id="PTHR30579:SF7">
    <property type="entry name" value="HTH-TYPE TRANSCRIPTIONAL REGULATOR LRHA-RELATED"/>
    <property type="match status" value="1"/>
</dbReference>
<evidence type="ECO:0000313" key="6">
    <source>
        <dbReference type="EMBL" id="MDA7426770.1"/>
    </source>
</evidence>
<dbReference type="Pfam" id="PF00126">
    <property type="entry name" value="HTH_1"/>
    <property type="match status" value="1"/>
</dbReference>